<keyword evidence="1" id="KW-1133">Transmembrane helix</keyword>
<evidence type="ECO:0000313" key="2">
    <source>
        <dbReference type="EMBL" id="CAG2216166.1"/>
    </source>
</evidence>
<dbReference type="EMBL" id="CAJPWZ010001472">
    <property type="protein sequence ID" value="CAG2216166.1"/>
    <property type="molecule type" value="Genomic_DNA"/>
</dbReference>
<evidence type="ECO:0000256" key="1">
    <source>
        <dbReference type="SAM" id="Phobius"/>
    </source>
</evidence>
<keyword evidence="1" id="KW-0472">Membrane</keyword>
<comment type="caution">
    <text evidence="2">The sequence shown here is derived from an EMBL/GenBank/DDBJ whole genome shotgun (WGS) entry which is preliminary data.</text>
</comment>
<keyword evidence="3" id="KW-1185">Reference proteome</keyword>
<feature type="transmembrane region" description="Helical" evidence="1">
    <location>
        <begin position="165"/>
        <end position="186"/>
    </location>
</feature>
<organism evidence="2 3">
    <name type="scientific">Mytilus edulis</name>
    <name type="common">Blue mussel</name>
    <dbReference type="NCBI Taxonomy" id="6550"/>
    <lineage>
        <taxon>Eukaryota</taxon>
        <taxon>Metazoa</taxon>
        <taxon>Spiralia</taxon>
        <taxon>Lophotrochozoa</taxon>
        <taxon>Mollusca</taxon>
        <taxon>Bivalvia</taxon>
        <taxon>Autobranchia</taxon>
        <taxon>Pteriomorphia</taxon>
        <taxon>Mytilida</taxon>
        <taxon>Mytiloidea</taxon>
        <taxon>Mytilidae</taxon>
        <taxon>Mytilinae</taxon>
        <taxon>Mytilus</taxon>
    </lineage>
</organism>
<name>A0A8S3SAK1_MYTED</name>
<keyword evidence="1" id="KW-0812">Transmembrane</keyword>
<proteinExistence type="predicted"/>
<dbReference type="AlphaFoldDB" id="A0A8S3SAK1"/>
<accession>A0A8S3SAK1</accession>
<gene>
    <name evidence="2" type="ORF">MEDL_29866</name>
</gene>
<evidence type="ECO:0000313" key="3">
    <source>
        <dbReference type="Proteomes" id="UP000683360"/>
    </source>
</evidence>
<sequence>MTRELILLPKEKYERLMNMSNQCEIVNVKEKEKEYDGKDSDSIKTEINLEEDVTKQHGSGQVLQKTELKNLKETVDRSKSDNQEENRMDVDEYDGAAEGKAIKMSPEKFLRNVEKSQNRKRLKNANNLYGLSMSMPLAGKFQWLSEEEINDFNVLNVSITLTSDMSLNAIWITQITYTIFTMIFLLQLKRRITNEMLSPHSRHLYEQANDDGERIPTEHQIASYFER</sequence>
<protein>
    <submittedName>
        <fullName evidence="2">Uncharacterized protein</fullName>
    </submittedName>
</protein>
<reference evidence="2" key="1">
    <citation type="submission" date="2021-03" db="EMBL/GenBank/DDBJ databases">
        <authorList>
            <person name="Bekaert M."/>
        </authorList>
    </citation>
    <scope>NUCLEOTIDE SEQUENCE</scope>
</reference>
<dbReference type="Proteomes" id="UP000683360">
    <property type="component" value="Unassembled WGS sequence"/>
</dbReference>